<protein>
    <recommendedName>
        <fullName evidence="6">Small ribosomal subunit protein mS23</fullName>
    </recommendedName>
    <alternativeName>
        <fullName evidence="7">37S ribosomal protein S25, mitochondrial</fullName>
    </alternativeName>
</protein>
<dbReference type="PANTHER" id="PTHR37799:SF1">
    <property type="entry name" value="SMALL RIBOSOMAL SUBUNIT PROTEIN MS23"/>
    <property type="match status" value="1"/>
</dbReference>
<evidence type="ECO:0000256" key="2">
    <source>
        <dbReference type="ARBA" id="ARBA00009864"/>
    </source>
</evidence>
<reference evidence="8" key="1">
    <citation type="submission" date="2020-05" db="EMBL/GenBank/DDBJ databases">
        <title>Phylogenomic resolution of chytrid fungi.</title>
        <authorList>
            <person name="Stajich J.E."/>
            <person name="Amses K."/>
            <person name="Simmons R."/>
            <person name="Seto K."/>
            <person name="Myers J."/>
            <person name="Bonds A."/>
            <person name="Quandt C.A."/>
            <person name="Barry K."/>
            <person name="Liu P."/>
            <person name="Grigoriev I."/>
            <person name="Longcore J.E."/>
            <person name="James T.Y."/>
        </authorList>
    </citation>
    <scope>NUCLEOTIDE SEQUENCE</scope>
    <source>
        <strain evidence="8">JEL0318</strain>
    </source>
</reference>
<evidence type="ECO:0000256" key="3">
    <source>
        <dbReference type="ARBA" id="ARBA00022980"/>
    </source>
</evidence>
<comment type="caution">
    <text evidence="8">The sequence shown here is derived from an EMBL/GenBank/DDBJ whole genome shotgun (WGS) entry which is preliminary data.</text>
</comment>
<dbReference type="GO" id="GO:0005763">
    <property type="term" value="C:mitochondrial small ribosomal subunit"/>
    <property type="evidence" value="ECO:0007669"/>
    <property type="project" value="InterPro"/>
</dbReference>
<evidence type="ECO:0000256" key="5">
    <source>
        <dbReference type="ARBA" id="ARBA00023274"/>
    </source>
</evidence>
<organism evidence="8 9">
    <name type="scientific">Rhizophlyctis rosea</name>
    <dbReference type="NCBI Taxonomy" id="64517"/>
    <lineage>
        <taxon>Eukaryota</taxon>
        <taxon>Fungi</taxon>
        <taxon>Fungi incertae sedis</taxon>
        <taxon>Chytridiomycota</taxon>
        <taxon>Chytridiomycota incertae sedis</taxon>
        <taxon>Chytridiomycetes</taxon>
        <taxon>Rhizophlyctidales</taxon>
        <taxon>Rhizophlyctidaceae</taxon>
        <taxon>Rhizophlyctis</taxon>
    </lineage>
</organism>
<keyword evidence="9" id="KW-1185">Reference proteome</keyword>
<name>A0AAD5S6L3_9FUNG</name>
<proteinExistence type="inferred from homology"/>
<dbReference type="EMBL" id="JADGJD010001287">
    <property type="protein sequence ID" value="KAJ3044557.1"/>
    <property type="molecule type" value="Genomic_DNA"/>
</dbReference>
<sequence length="293" mass="33546">MKNYVKVKPRIPNNPSTLLRNIERAIKANNVQHKPAWFNAVKLIPPSVKNLRTCIASEVGAFSPQRSQSPLRRRANEGMYGRPPRIVYPEDAIRAAFYRWHPFELDRPMVVRETMGSLGARDFKDGIAGPEKNWTVTGETVVQYTTYLMSPAGGSLPRSTAYRKALLEFYSHRAFEENRDRIARDALLEAERKAAEAEARAKAAEAESKPVNLDELDAESDLVAPVIVPELSGPERERKEKPFTARWAEKEDLEVQKGNEYQTKLETERTDKKIRARQAVQYERKQTEQHEDQ</sequence>
<evidence type="ECO:0000313" key="9">
    <source>
        <dbReference type="Proteomes" id="UP001212841"/>
    </source>
</evidence>
<comment type="subcellular location">
    <subcellularLocation>
        <location evidence="1">Mitochondrion</location>
    </subcellularLocation>
</comment>
<dbReference type="PANTHER" id="PTHR37799">
    <property type="entry name" value="37S RIBOSOMAL PROTEIN S25, MITOCHONDRIAL"/>
    <property type="match status" value="1"/>
</dbReference>
<evidence type="ECO:0000256" key="6">
    <source>
        <dbReference type="ARBA" id="ARBA00035137"/>
    </source>
</evidence>
<dbReference type="InterPro" id="IPR016939">
    <property type="entry name" value="Ribosomal_mS23_fun"/>
</dbReference>
<dbReference type="Proteomes" id="UP001212841">
    <property type="component" value="Unassembled WGS sequence"/>
</dbReference>
<comment type="similarity">
    <text evidence="2">Belongs to the mitochondrion-specific ribosomal protein mS23 family.</text>
</comment>
<keyword evidence="4" id="KW-0496">Mitochondrion</keyword>
<evidence type="ECO:0000313" key="8">
    <source>
        <dbReference type="EMBL" id="KAJ3044557.1"/>
    </source>
</evidence>
<dbReference type="GO" id="GO:0003735">
    <property type="term" value="F:structural constituent of ribosome"/>
    <property type="evidence" value="ECO:0007669"/>
    <property type="project" value="InterPro"/>
</dbReference>
<gene>
    <name evidence="8" type="primary">RSM25</name>
    <name evidence="8" type="ORF">HK097_001433</name>
</gene>
<dbReference type="Pfam" id="PF13741">
    <property type="entry name" value="MRP-S25"/>
    <property type="match status" value="1"/>
</dbReference>
<evidence type="ECO:0000256" key="7">
    <source>
        <dbReference type="ARBA" id="ARBA00035421"/>
    </source>
</evidence>
<dbReference type="AlphaFoldDB" id="A0AAD5S6L3"/>
<evidence type="ECO:0000256" key="4">
    <source>
        <dbReference type="ARBA" id="ARBA00023128"/>
    </source>
</evidence>
<evidence type="ECO:0000256" key="1">
    <source>
        <dbReference type="ARBA" id="ARBA00004173"/>
    </source>
</evidence>
<keyword evidence="5" id="KW-0687">Ribonucleoprotein</keyword>
<keyword evidence="3" id="KW-0689">Ribosomal protein</keyword>
<accession>A0AAD5S6L3</accession>